<evidence type="ECO:0000313" key="2">
    <source>
        <dbReference type="EMBL" id="TBX69496.1"/>
    </source>
</evidence>
<evidence type="ECO:0000256" key="1">
    <source>
        <dbReference type="SAM" id="Phobius"/>
    </source>
</evidence>
<feature type="transmembrane region" description="Helical" evidence="1">
    <location>
        <begin position="60"/>
        <end position="81"/>
    </location>
</feature>
<dbReference type="EMBL" id="SJPE01000006">
    <property type="protein sequence ID" value="TBX69496.1"/>
    <property type="molecule type" value="Genomic_DNA"/>
</dbReference>
<comment type="caution">
    <text evidence="2">The sequence shown here is derived from an EMBL/GenBank/DDBJ whole genome shotgun (WGS) entry which is preliminary data.</text>
</comment>
<dbReference type="PANTHER" id="PTHR37309:SF1">
    <property type="entry name" value="SLR0284 PROTEIN"/>
    <property type="match status" value="1"/>
</dbReference>
<name>A0A4Q9YZS7_9FLAO</name>
<gene>
    <name evidence="2" type="ORF">EZL74_06345</name>
</gene>
<organism evidence="2 3">
    <name type="scientific">Flavobacterium silvisoli</name>
    <dbReference type="NCBI Taxonomy" id="2529433"/>
    <lineage>
        <taxon>Bacteria</taxon>
        <taxon>Pseudomonadati</taxon>
        <taxon>Bacteroidota</taxon>
        <taxon>Flavobacteriia</taxon>
        <taxon>Flavobacteriales</taxon>
        <taxon>Flavobacteriaceae</taxon>
        <taxon>Flavobacterium</taxon>
    </lineage>
</organism>
<dbReference type="PANTHER" id="PTHR37309">
    <property type="entry name" value="SLR0284 PROTEIN"/>
    <property type="match status" value="1"/>
</dbReference>
<dbReference type="RefSeq" id="WP_131475768.1">
    <property type="nucleotide sequence ID" value="NZ_SJPE01000006.1"/>
</dbReference>
<feature type="transmembrane region" description="Helical" evidence="1">
    <location>
        <begin position="32"/>
        <end position="53"/>
    </location>
</feature>
<dbReference type="InterPro" id="IPR007165">
    <property type="entry name" value="Phage_holin_4_2"/>
</dbReference>
<dbReference type="AlphaFoldDB" id="A0A4Q9YZS7"/>
<proteinExistence type="predicted"/>
<feature type="transmembrane region" description="Helical" evidence="1">
    <location>
        <begin position="7"/>
        <end position="26"/>
    </location>
</feature>
<dbReference type="Pfam" id="PF04020">
    <property type="entry name" value="Phage_holin_4_2"/>
    <property type="match status" value="1"/>
</dbReference>
<reference evidence="2 3" key="1">
    <citation type="submission" date="2019-02" db="EMBL/GenBank/DDBJ databases">
        <title>Flavobacterium sp. RD-2-33 isolated from forest soil.</title>
        <authorList>
            <person name="Chaudhary D.K."/>
        </authorList>
    </citation>
    <scope>NUCLEOTIDE SEQUENCE [LARGE SCALE GENOMIC DNA]</scope>
    <source>
        <strain evidence="2 3">RD-2-33</strain>
    </source>
</reference>
<accession>A0A4Q9YZS7</accession>
<keyword evidence="1" id="KW-0472">Membrane</keyword>
<evidence type="ECO:0000313" key="3">
    <source>
        <dbReference type="Proteomes" id="UP000293300"/>
    </source>
</evidence>
<keyword evidence="1" id="KW-0812">Transmembrane</keyword>
<sequence length="114" mass="12742">MKILIRILITALLVMAIAYLMKGVVVDEFTTALTVAIALALLNFFVKPVLVLFTLPVTFFTLGLFLLVINAVIIELCDYFIDGFRINSFWTAMLFSIILSLSQSLVYQITGESK</sequence>
<feature type="transmembrane region" description="Helical" evidence="1">
    <location>
        <begin position="87"/>
        <end position="107"/>
    </location>
</feature>
<keyword evidence="1" id="KW-1133">Transmembrane helix</keyword>
<protein>
    <submittedName>
        <fullName evidence="2">Phage holin family protein</fullName>
    </submittedName>
</protein>
<keyword evidence="3" id="KW-1185">Reference proteome</keyword>
<dbReference type="Proteomes" id="UP000293300">
    <property type="component" value="Unassembled WGS sequence"/>
</dbReference>